<dbReference type="InterPro" id="IPR001451">
    <property type="entry name" value="Hexapep"/>
</dbReference>
<dbReference type="InterPro" id="IPR050179">
    <property type="entry name" value="Trans_hexapeptide_repeat"/>
</dbReference>
<evidence type="ECO:0000313" key="6">
    <source>
        <dbReference type="Proteomes" id="UP000634668"/>
    </source>
</evidence>
<dbReference type="Gene3D" id="2.160.10.10">
    <property type="entry name" value="Hexapeptide repeat proteins"/>
    <property type="match status" value="1"/>
</dbReference>
<dbReference type="GO" id="GO:0016746">
    <property type="term" value="F:acyltransferase activity"/>
    <property type="evidence" value="ECO:0007669"/>
    <property type="project" value="UniProtKB-KW"/>
</dbReference>
<dbReference type="InterPro" id="IPR018357">
    <property type="entry name" value="Hexapep_transf_CS"/>
</dbReference>
<reference evidence="5" key="1">
    <citation type="journal article" date="2014" name="Int. J. Syst. Evol. Microbiol.">
        <title>Complete genome sequence of Corynebacterium casei LMG S-19264T (=DSM 44701T), isolated from a smear-ripened cheese.</title>
        <authorList>
            <consortium name="US DOE Joint Genome Institute (JGI-PGF)"/>
            <person name="Walter F."/>
            <person name="Albersmeier A."/>
            <person name="Kalinowski J."/>
            <person name="Ruckert C."/>
        </authorList>
    </citation>
    <scope>NUCLEOTIDE SEQUENCE</scope>
    <source>
        <strain evidence="5">KCTC 12113</strain>
    </source>
</reference>
<dbReference type="CDD" id="cd03349">
    <property type="entry name" value="LbH_XAT"/>
    <property type="match status" value="1"/>
</dbReference>
<dbReference type="PANTHER" id="PTHR43300:SF11">
    <property type="entry name" value="ACETYLTRANSFERASE RV3034C-RELATED"/>
    <property type="match status" value="1"/>
</dbReference>
<keyword evidence="2" id="KW-0808">Transferase</keyword>
<sequence length="218" mass="24652">MFFVKMRLKQKIDIAFGRNVFITLSNKYEGHNRLNDNCTLASSMIGYGSYIGPNCNIYKTKIGRFTSIGPKVTCIFGKHPSNTFVSTHPAFFSTGKQAGFTFVDKQLFEEFEKPFDEDKKYSIAIGNDVWIGEGVSIMDGVHIGDGAIVAANALVVKDVPPYTIVGGLPAKPIKKRFSDDHITFLMAFKWWDKDINWIKANAHQFTDIIEFYKKNKNE</sequence>
<dbReference type="AlphaFoldDB" id="A0A918J0L5"/>
<evidence type="ECO:0000256" key="3">
    <source>
        <dbReference type="ARBA" id="ARBA00022737"/>
    </source>
</evidence>
<comment type="caution">
    <text evidence="5">The sequence shown here is derived from an EMBL/GenBank/DDBJ whole genome shotgun (WGS) entry which is preliminary data.</text>
</comment>
<comment type="similarity">
    <text evidence="1">Belongs to the transferase hexapeptide repeat family.</text>
</comment>
<dbReference type="InterPro" id="IPR011004">
    <property type="entry name" value="Trimer_LpxA-like_sf"/>
</dbReference>
<gene>
    <name evidence="5" type="ORF">GCM10007383_27150</name>
</gene>
<dbReference type="EMBL" id="BMWP01000019">
    <property type="protein sequence ID" value="GGW40895.1"/>
    <property type="molecule type" value="Genomic_DNA"/>
</dbReference>
<reference evidence="5" key="2">
    <citation type="submission" date="2020-09" db="EMBL/GenBank/DDBJ databases">
        <authorList>
            <person name="Sun Q."/>
            <person name="Kim S."/>
        </authorList>
    </citation>
    <scope>NUCLEOTIDE SEQUENCE</scope>
    <source>
        <strain evidence="5">KCTC 12113</strain>
    </source>
</reference>
<dbReference type="Proteomes" id="UP000634668">
    <property type="component" value="Unassembled WGS sequence"/>
</dbReference>
<accession>A0A918J0L5</accession>
<dbReference type="SUPFAM" id="SSF51161">
    <property type="entry name" value="Trimeric LpxA-like enzymes"/>
    <property type="match status" value="1"/>
</dbReference>
<evidence type="ECO:0000313" key="5">
    <source>
        <dbReference type="EMBL" id="GGW40895.1"/>
    </source>
</evidence>
<dbReference type="PANTHER" id="PTHR43300">
    <property type="entry name" value="ACETYLTRANSFERASE"/>
    <property type="match status" value="1"/>
</dbReference>
<organism evidence="5 6">
    <name type="scientific">Arenibacter certesii</name>
    <dbReference type="NCBI Taxonomy" id="228955"/>
    <lineage>
        <taxon>Bacteria</taxon>
        <taxon>Pseudomonadati</taxon>
        <taxon>Bacteroidota</taxon>
        <taxon>Flavobacteriia</taxon>
        <taxon>Flavobacteriales</taxon>
        <taxon>Flavobacteriaceae</taxon>
        <taxon>Arenibacter</taxon>
    </lineage>
</organism>
<evidence type="ECO:0000256" key="4">
    <source>
        <dbReference type="ARBA" id="ARBA00023315"/>
    </source>
</evidence>
<keyword evidence="3" id="KW-0677">Repeat</keyword>
<evidence type="ECO:0000256" key="2">
    <source>
        <dbReference type="ARBA" id="ARBA00022679"/>
    </source>
</evidence>
<protein>
    <submittedName>
        <fullName evidence="5">Acetyltransferase</fullName>
    </submittedName>
</protein>
<name>A0A918J0L5_9FLAO</name>
<dbReference type="PROSITE" id="PS00101">
    <property type="entry name" value="HEXAPEP_TRANSFERASES"/>
    <property type="match status" value="1"/>
</dbReference>
<dbReference type="Pfam" id="PF00132">
    <property type="entry name" value="Hexapep"/>
    <property type="match status" value="1"/>
</dbReference>
<proteinExistence type="inferred from homology"/>
<evidence type="ECO:0000256" key="1">
    <source>
        <dbReference type="ARBA" id="ARBA00007274"/>
    </source>
</evidence>
<keyword evidence="6" id="KW-1185">Reference proteome</keyword>
<keyword evidence="4" id="KW-0012">Acyltransferase</keyword>